<name>A0A2A9P823_OPHUN</name>
<keyword evidence="3" id="KW-1185">Reference proteome</keyword>
<evidence type="ECO:0000313" key="3">
    <source>
        <dbReference type="Proteomes" id="UP000037136"/>
    </source>
</evidence>
<dbReference type="Pfam" id="PF22586">
    <property type="entry name" value="ANCHR-like_BBOX"/>
    <property type="match status" value="1"/>
</dbReference>
<dbReference type="PANTHER" id="PTHR46603:SF1">
    <property type="entry name" value="ABSCISSION_NOCUT CHECKPOINT REGULATOR"/>
    <property type="match status" value="1"/>
</dbReference>
<dbReference type="InterPro" id="IPR044553">
    <property type="entry name" value="Bbox1_ANCHR"/>
</dbReference>
<proteinExistence type="predicted"/>
<feature type="compositionally biased region" description="Acidic residues" evidence="1">
    <location>
        <begin position="90"/>
        <end position="102"/>
    </location>
</feature>
<accession>A0A2A9P823</accession>
<feature type="region of interest" description="Disordered" evidence="1">
    <location>
        <begin position="14"/>
        <end position="33"/>
    </location>
</feature>
<comment type="caution">
    <text evidence="2">The sequence shown here is derived from an EMBL/GenBank/DDBJ whole genome shotgun (WGS) entry which is preliminary data.</text>
</comment>
<organism evidence="2 3">
    <name type="scientific">Ophiocordyceps unilateralis</name>
    <name type="common">Zombie-ant fungus</name>
    <name type="synonym">Torrubia unilateralis</name>
    <dbReference type="NCBI Taxonomy" id="268505"/>
    <lineage>
        <taxon>Eukaryota</taxon>
        <taxon>Fungi</taxon>
        <taxon>Dikarya</taxon>
        <taxon>Ascomycota</taxon>
        <taxon>Pezizomycotina</taxon>
        <taxon>Sordariomycetes</taxon>
        <taxon>Hypocreomycetidae</taxon>
        <taxon>Hypocreales</taxon>
        <taxon>Ophiocordycipitaceae</taxon>
        <taxon>Ophiocordyceps</taxon>
    </lineage>
</organism>
<dbReference type="STRING" id="268505.A0A2A9P823"/>
<feature type="region of interest" description="Disordered" evidence="1">
    <location>
        <begin position="48"/>
        <end position="176"/>
    </location>
</feature>
<feature type="compositionally biased region" description="Polar residues" evidence="1">
    <location>
        <begin position="192"/>
        <end position="205"/>
    </location>
</feature>
<dbReference type="OrthoDB" id="5407799at2759"/>
<dbReference type="EMBL" id="LAZP02000467">
    <property type="protein sequence ID" value="PFH57032.1"/>
    <property type="molecule type" value="Genomic_DNA"/>
</dbReference>
<gene>
    <name evidence="2" type="ORF">XA68_15604</name>
</gene>
<dbReference type="AlphaFoldDB" id="A0A2A9P823"/>
<feature type="compositionally biased region" description="Pro residues" evidence="1">
    <location>
        <begin position="159"/>
        <end position="172"/>
    </location>
</feature>
<dbReference type="SUPFAM" id="SSF57845">
    <property type="entry name" value="B-box zinc-binding domain"/>
    <property type="match status" value="1"/>
</dbReference>
<protein>
    <submittedName>
        <fullName evidence="2">Uncharacterized protein</fullName>
    </submittedName>
</protein>
<feature type="region of interest" description="Disordered" evidence="1">
    <location>
        <begin position="188"/>
        <end position="210"/>
    </location>
</feature>
<evidence type="ECO:0000256" key="1">
    <source>
        <dbReference type="SAM" id="MobiDB-lite"/>
    </source>
</evidence>
<sequence>MADDKDKALRDRLQALRDSRTAPPTTIVAAETGSREDALAARLKLLRHQHDASHVVRPPPPPLVEGDTDDEAADALLRTDDDTLEHLLGSEEDDDEDEDEEGVQALLRELSVRDDQADAPSLSQRDEQSADEQGPARVNAKSPAPDSDPDSDSLRLVPSLPPDLAPLPPAPRPGDDMATRLAALRRDHPDTSLPSVPSTQPSFSSAGPRRLTSRYGYTDDDVDSWCTVCLEDATLRCLGCDDDPYCSRCWNEMHRGPAAAFDDRSHKAVQFTGRTEHEGKNVALGAY</sequence>
<reference evidence="2 3" key="2">
    <citation type="journal article" date="2017" name="Sci. Rep.">
        <title>Ant-infecting Ophiocordyceps genomes reveal a high diversity of potential behavioral manipulation genes and a possible major role for enterotoxins.</title>
        <authorList>
            <person name="de Bekker C."/>
            <person name="Ohm R.A."/>
            <person name="Evans H.C."/>
            <person name="Brachmann A."/>
            <person name="Hughes D.P."/>
        </authorList>
    </citation>
    <scope>NUCLEOTIDE SEQUENCE [LARGE SCALE GENOMIC DNA]</scope>
    <source>
        <strain evidence="2 3">SC16a</strain>
    </source>
</reference>
<evidence type="ECO:0000313" key="2">
    <source>
        <dbReference type="EMBL" id="PFH57032.1"/>
    </source>
</evidence>
<reference evidence="2 3" key="1">
    <citation type="journal article" date="2015" name="BMC Genomics">
        <title>Gene expression during zombie ant biting behavior reflects the complexity underlying fungal parasitic behavioral manipulation.</title>
        <authorList>
            <person name="de Bekker C."/>
            <person name="Ohm R.A."/>
            <person name="Loreto R.G."/>
            <person name="Sebastian A."/>
            <person name="Albert I."/>
            <person name="Merrow M."/>
            <person name="Brachmann A."/>
            <person name="Hughes D.P."/>
        </authorList>
    </citation>
    <scope>NUCLEOTIDE SEQUENCE [LARGE SCALE GENOMIC DNA]</scope>
    <source>
        <strain evidence="2 3">SC16a</strain>
    </source>
</reference>
<feature type="compositionally biased region" description="Basic and acidic residues" evidence="1">
    <location>
        <begin position="77"/>
        <end position="89"/>
    </location>
</feature>
<dbReference type="Proteomes" id="UP000037136">
    <property type="component" value="Unassembled WGS sequence"/>
</dbReference>
<dbReference type="CDD" id="cd19817">
    <property type="entry name" value="Bbox1_ANCHR-like"/>
    <property type="match status" value="1"/>
</dbReference>
<dbReference type="PANTHER" id="PTHR46603">
    <property type="entry name" value="ABSCISSION/NOCUT CHECKPOINT REGULATOR"/>
    <property type="match status" value="1"/>
</dbReference>